<protein>
    <submittedName>
        <fullName evidence="2">Multidrug resistance efflux transporter family protein</fullName>
    </submittedName>
</protein>
<feature type="transmembrane region" description="Helical" evidence="1">
    <location>
        <begin position="73"/>
        <end position="93"/>
    </location>
</feature>
<accession>A0A7C9QUL6</accession>
<proteinExistence type="predicted"/>
<feature type="transmembrane region" description="Helical" evidence="1">
    <location>
        <begin position="285"/>
        <end position="304"/>
    </location>
</feature>
<feature type="transmembrane region" description="Helical" evidence="1">
    <location>
        <begin position="257"/>
        <end position="279"/>
    </location>
</feature>
<gene>
    <name evidence="2" type="ORF">G4223_10615</name>
</gene>
<sequence>MSRLLALGLVAAALFSVTFILNRAISLGGGPWQWSAALRYGDMALLLGGWLMVRRGPAYLAVVVRAFVHRLGFWLCTGGVGFGVFYAGCCYAADHAPGWVVAATWQITILLSPLVLRGFGLRVPLRGIVFLLVAFVGIVLINGQRLGDGIGLEQLLHGVVPVVIAAVAYPVGNQLLNRARHRGGPEAALLADPATAVLLPTLGALPFFALLLIATMPPPPTPDQIASTAVVALFAGCLATALFLYARNLSAEPYRIAAVDATQAGEVGFALLGETLLLGEPLPGLVGWLGLAAVTAGLTGFALGRK</sequence>
<feature type="transmembrane region" description="Helical" evidence="1">
    <location>
        <begin position="32"/>
        <end position="53"/>
    </location>
</feature>
<evidence type="ECO:0000313" key="3">
    <source>
        <dbReference type="Proteomes" id="UP000480684"/>
    </source>
</evidence>
<feature type="transmembrane region" description="Helical" evidence="1">
    <location>
        <begin position="123"/>
        <end position="143"/>
    </location>
</feature>
<dbReference type="InterPro" id="IPR032713">
    <property type="entry name" value="EmrE"/>
</dbReference>
<dbReference type="EMBL" id="JAAIYP010000037">
    <property type="protein sequence ID" value="NFV80561.1"/>
    <property type="molecule type" value="Genomic_DNA"/>
</dbReference>
<name>A0A7C9QUL6_9PROT</name>
<feature type="transmembrane region" description="Helical" evidence="1">
    <location>
        <begin position="99"/>
        <end position="116"/>
    </location>
</feature>
<feature type="transmembrane region" description="Helical" evidence="1">
    <location>
        <begin position="225"/>
        <end position="245"/>
    </location>
</feature>
<dbReference type="Pfam" id="PF13536">
    <property type="entry name" value="EmrE"/>
    <property type="match status" value="1"/>
</dbReference>
<dbReference type="AlphaFoldDB" id="A0A7C9QUL6"/>
<keyword evidence="3" id="KW-1185">Reference proteome</keyword>
<comment type="caution">
    <text evidence="2">The sequence shown here is derived from an EMBL/GenBank/DDBJ whole genome shotgun (WGS) entry which is preliminary data.</text>
</comment>
<feature type="transmembrane region" description="Helical" evidence="1">
    <location>
        <begin position="155"/>
        <end position="176"/>
    </location>
</feature>
<reference evidence="2 3" key="1">
    <citation type="submission" date="2020-02" db="EMBL/GenBank/DDBJ databases">
        <authorList>
            <person name="Dziuba M."/>
            <person name="Kuznetsov B."/>
            <person name="Mardanov A."/>
            <person name="Ravin N."/>
            <person name="Grouzdev D."/>
        </authorList>
    </citation>
    <scope>NUCLEOTIDE SEQUENCE [LARGE SCALE GENOMIC DNA]</scope>
    <source>
        <strain evidence="2 3">SpK</strain>
    </source>
</reference>
<evidence type="ECO:0000256" key="1">
    <source>
        <dbReference type="SAM" id="Phobius"/>
    </source>
</evidence>
<organism evidence="2 3">
    <name type="scientific">Magnetospirillum aberrantis SpK</name>
    <dbReference type="NCBI Taxonomy" id="908842"/>
    <lineage>
        <taxon>Bacteria</taxon>
        <taxon>Pseudomonadati</taxon>
        <taxon>Pseudomonadota</taxon>
        <taxon>Alphaproteobacteria</taxon>
        <taxon>Rhodospirillales</taxon>
        <taxon>Rhodospirillaceae</taxon>
        <taxon>Magnetospirillum</taxon>
    </lineage>
</organism>
<evidence type="ECO:0000313" key="2">
    <source>
        <dbReference type="EMBL" id="NFV80561.1"/>
    </source>
</evidence>
<feature type="transmembrane region" description="Helical" evidence="1">
    <location>
        <begin position="188"/>
        <end position="213"/>
    </location>
</feature>
<keyword evidence="1" id="KW-0812">Transmembrane</keyword>
<keyword evidence="1" id="KW-1133">Transmembrane helix</keyword>
<dbReference type="RefSeq" id="WP_163679018.1">
    <property type="nucleotide sequence ID" value="NZ_JAAIYP010000037.1"/>
</dbReference>
<dbReference type="Proteomes" id="UP000480684">
    <property type="component" value="Unassembled WGS sequence"/>
</dbReference>
<keyword evidence="1" id="KW-0472">Membrane</keyword>